<dbReference type="PANTHER" id="PTHR14787:SF1">
    <property type="entry name" value="ATPASE PAAT"/>
    <property type="match status" value="1"/>
</dbReference>
<reference evidence="1 2" key="1">
    <citation type="submission" date="2024-04" db="EMBL/GenBank/DDBJ databases">
        <authorList>
            <consortium name="Genoscope - CEA"/>
            <person name="William W."/>
        </authorList>
    </citation>
    <scope>NUCLEOTIDE SEQUENCE [LARGE SCALE GENOMIC DNA]</scope>
</reference>
<organism evidence="1 2">
    <name type="scientific">Lymnaea stagnalis</name>
    <name type="common">Great pond snail</name>
    <name type="synonym">Helix stagnalis</name>
    <dbReference type="NCBI Taxonomy" id="6523"/>
    <lineage>
        <taxon>Eukaryota</taxon>
        <taxon>Metazoa</taxon>
        <taxon>Spiralia</taxon>
        <taxon>Lophotrochozoa</taxon>
        <taxon>Mollusca</taxon>
        <taxon>Gastropoda</taxon>
        <taxon>Heterobranchia</taxon>
        <taxon>Euthyneura</taxon>
        <taxon>Panpulmonata</taxon>
        <taxon>Hygrophila</taxon>
        <taxon>Lymnaeoidea</taxon>
        <taxon>Lymnaeidae</taxon>
        <taxon>Lymnaea</taxon>
    </lineage>
</organism>
<dbReference type="Pfam" id="PF14958">
    <property type="entry name" value="PAAT-like"/>
    <property type="match status" value="1"/>
</dbReference>
<keyword evidence="2" id="KW-1185">Reference proteome</keyword>
<comment type="caution">
    <text evidence="1">The sequence shown here is derived from an EMBL/GenBank/DDBJ whole genome shotgun (WGS) entry which is preliminary data.</text>
</comment>
<dbReference type="PANTHER" id="PTHR14787">
    <property type="entry name" value="C10ORF188 FAMILY MEMBER"/>
    <property type="match status" value="1"/>
</dbReference>
<accession>A0AAV2HI27</accession>
<protein>
    <submittedName>
        <fullName evidence="1">Uncharacterized protein</fullName>
    </submittedName>
</protein>
<name>A0AAV2HI27_LYMST</name>
<dbReference type="InterPro" id="IPR028043">
    <property type="entry name" value="PAAT-like"/>
</dbReference>
<evidence type="ECO:0000313" key="1">
    <source>
        <dbReference type="EMBL" id="CAL1533685.1"/>
    </source>
</evidence>
<sequence length="377" mass="41821">MKNIMNSYCDVCFSWKYDKPPVTITKFSQTGFESETEEENNTESFKLCSEDQIELKYLGESQESFHCILYLNCQKPELARINGFCIISESRTLEICNDTDGYLVTVHGKLLGNVSSDQLHTQFYECRCSFEDSFSNISVKFLSLGKRTFFKLHSLVICLSQPSDVPLGLPRGPFSMSKLKKDIDKMGESVSDKAKDFLTTLEQYEQNKLKTLSGLMAAHQDNEQPQNQQGLSAIMSSILGPSAAMSLLNASNGHDGVNSGKEMDIYDMLQAVCSNVVTMRATDNNKNASVSPDSGAASFTGVLSSDTEEVDHVKDQSELLEIVDEKISQVRTELQASILETKQEMAEKIDATKNELNQKLDLILKLLGNSQGLVGDS</sequence>
<gene>
    <name evidence="1" type="ORF">GSLYS_00007645001</name>
</gene>
<dbReference type="EMBL" id="CAXITT010000149">
    <property type="protein sequence ID" value="CAL1533685.1"/>
    <property type="molecule type" value="Genomic_DNA"/>
</dbReference>
<dbReference type="AlphaFoldDB" id="A0AAV2HI27"/>
<proteinExistence type="predicted"/>
<evidence type="ECO:0000313" key="2">
    <source>
        <dbReference type="Proteomes" id="UP001497497"/>
    </source>
</evidence>
<dbReference type="Proteomes" id="UP001497497">
    <property type="component" value="Unassembled WGS sequence"/>
</dbReference>